<sequence>MTDTDLFGNPVETTPAPENTRPDKPALNDMDAVVAVLERAVSDRSYMLLGMSERVYRITGPKRPDRCLPVSPATAWEAETVHQLIKARYLNVGGRHPVVSGAITGYACSVLVPKATQQQLTHWKHLARPKGWAESKYPA</sequence>
<evidence type="ECO:0000313" key="3">
    <source>
        <dbReference type="Proteomes" id="UP001519363"/>
    </source>
</evidence>
<name>A0ABS5ABP3_9PSEU</name>
<accession>A0ABS5ABP3</accession>
<dbReference type="EMBL" id="JAGIOO010000001">
    <property type="protein sequence ID" value="MBP2474007.1"/>
    <property type="molecule type" value="Genomic_DNA"/>
</dbReference>
<comment type="caution">
    <text evidence="2">The sequence shown here is derived from an EMBL/GenBank/DDBJ whole genome shotgun (WGS) entry which is preliminary data.</text>
</comment>
<evidence type="ECO:0000313" key="2">
    <source>
        <dbReference type="EMBL" id="MBP2474007.1"/>
    </source>
</evidence>
<evidence type="ECO:0000256" key="1">
    <source>
        <dbReference type="SAM" id="MobiDB-lite"/>
    </source>
</evidence>
<gene>
    <name evidence="2" type="ORF">JOF53_002879</name>
</gene>
<feature type="region of interest" description="Disordered" evidence="1">
    <location>
        <begin position="1"/>
        <end position="25"/>
    </location>
</feature>
<reference evidence="2 3" key="1">
    <citation type="submission" date="2021-03" db="EMBL/GenBank/DDBJ databases">
        <title>Sequencing the genomes of 1000 actinobacteria strains.</title>
        <authorList>
            <person name="Klenk H.-P."/>
        </authorList>
    </citation>
    <scope>NUCLEOTIDE SEQUENCE [LARGE SCALE GENOMIC DNA]</scope>
    <source>
        <strain evidence="2 3">DSM 44580</strain>
    </source>
</reference>
<protein>
    <submittedName>
        <fullName evidence="2">Uncharacterized protein</fullName>
    </submittedName>
</protein>
<keyword evidence="3" id="KW-1185">Reference proteome</keyword>
<proteinExistence type="predicted"/>
<organism evidence="2 3">
    <name type="scientific">Crossiella equi</name>
    <dbReference type="NCBI Taxonomy" id="130796"/>
    <lineage>
        <taxon>Bacteria</taxon>
        <taxon>Bacillati</taxon>
        <taxon>Actinomycetota</taxon>
        <taxon>Actinomycetes</taxon>
        <taxon>Pseudonocardiales</taxon>
        <taxon>Pseudonocardiaceae</taxon>
        <taxon>Crossiella</taxon>
    </lineage>
</organism>
<dbReference type="Proteomes" id="UP001519363">
    <property type="component" value="Unassembled WGS sequence"/>
</dbReference>
<dbReference type="RefSeq" id="WP_086789428.1">
    <property type="nucleotide sequence ID" value="NZ_JAGIOO010000001.1"/>
</dbReference>